<dbReference type="EMBL" id="SDMP01000021">
    <property type="protein sequence ID" value="RYQ79743.1"/>
    <property type="molecule type" value="Genomic_DNA"/>
</dbReference>
<evidence type="ECO:0000313" key="1">
    <source>
        <dbReference type="EMBL" id="RYQ79743.1"/>
    </source>
</evidence>
<gene>
    <name evidence="5" type="ORF">Ahy_A05g023268</name>
    <name evidence="4" type="ORF">Ahy_A06g029608</name>
    <name evidence="3" type="ORF">Ahy_A09g043783</name>
    <name evidence="2" type="ORF">Ahy_B09g096571</name>
    <name evidence="1" type="ORF">Ahy_Scaffold1g106600</name>
</gene>
<comment type="caution">
    <text evidence="3">The sequence shown here is derived from an EMBL/GenBank/DDBJ whole genome shotgun (WGS) entry which is preliminary data.</text>
</comment>
<evidence type="ECO:0000313" key="4">
    <source>
        <dbReference type="EMBL" id="RYR54354.1"/>
    </source>
</evidence>
<accession>A0A445BIZ2</accession>
<dbReference type="Proteomes" id="UP000289738">
    <property type="component" value="Chromosome A06"/>
</dbReference>
<evidence type="ECO:0000313" key="5">
    <source>
        <dbReference type="EMBL" id="RYR57564.1"/>
    </source>
</evidence>
<evidence type="ECO:0000313" key="6">
    <source>
        <dbReference type="Proteomes" id="UP000289738"/>
    </source>
</evidence>
<name>A0A445BIZ2_ARAHY</name>
<evidence type="ECO:0000313" key="3">
    <source>
        <dbReference type="EMBL" id="RYR38655.1"/>
    </source>
</evidence>
<dbReference type="EMBL" id="SDMP01000006">
    <property type="protein sequence ID" value="RYR54354.1"/>
    <property type="molecule type" value="Genomic_DNA"/>
</dbReference>
<organism evidence="3 6">
    <name type="scientific">Arachis hypogaea</name>
    <name type="common">Peanut</name>
    <dbReference type="NCBI Taxonomy" id="3818"/>
    <lineage>
        <taxon>Eukaryota</taxon>
        <taxon>Viridiplantae</taxon>
        <taxon>Streptophyta</taxon>
        <taxon>Embryophyta</taxon>
        <taxon>Tracheophyta</taxon>
        <taxon>Spermatophyta</taxon>
        <taxon>Magnoliopsida</taxon>
        <taxon>eudicotyledons</taxon>
        <taxon>Gunneridae</taxon>
        <taxon>Pentapetalae</taxon>
        <taxon>rosids</taxon>
        <taxon>fabids</taxon>
        <taxon>Fabales</taxon>
        <taxon>Fabaceae</taxon>
        <taxon>Papilionoideae</taxon>
        <taxon>50 kb inversion clade</taxon>
        <taxon>dalbergioids sensu lato</taxon>
        <taxon>Dalbergieae</taxon>
        <taxon>Pterocarpus clade</taxon>
        <taxon>Arachis</taxon>
    </lineage>
</organism>
<sequence length="11" mass="1346">MEILLTRPFLL</sequence>
<dbReference type="Proteomes" id="UP000289738">
    <property type="component" value="Chromosome B09"/>
</dbReference>
<dbReference type="Proteomes" id="UP000289738">
    <property type="component" value="Chromosome A05"/>
</dbReference>
<keyword evidence="6" id="KW-1185">Reference proteome</keyword>
<protein>
    <submittedName>
        <fullName evidence="3">Uncharacterized protein</fullName>
    </submittedName>
</protein>
<reference evidence="3 6" key="1">
    <citation type="submission" date="2019-01" db="EMBL/GenBank/DDBJ databases">
        <title>Sequencing of cultivated peanut Arachis hypogaea provides insights into genome evolution and oil improvement.</title>
        <authorList>
            <person name="Chen X."/>
        </authorList>
    </citation>
    <scope>NUCLEOTIDE SEQUENCE [LARGE SCALE GENOMIC DNA]</scope>
    <source>
        <strain evidence="6">cv. Fuhuasheng</strain>
        <strain evidence="3">GDAAS-fuhuasheng2018</strain>
        <tissue evidence="3">Leaves</tissue>
    </source>
</reference>
<dbReference type="EMBL" id="SDMP01000005">
    <property type="protein sequence ID" value="RYR57564.1"/>
    <property type="molecule type" value="Genomic_DNA"/>
</dbReference>
<dbReference type="Proteomes" id="UP000289738">
    <property type="component" value="Chromosome A09"/>
</dbReference>
<evidence type="ECO:0000313" key="2">
    <source>
        <dbReference type="EMBL" id="RYQ90497.1"/>
    </source>
</evidence>
<proteinExistence type="predicted"/>
<dbReference type="EMBL" id="SDMP01000009">
    <property type="protein sequence ID" value="RYR38655.1"/>
    <property type="molecule type" value="Genomic_DNA"/>
</dbReference>
<dbReference type="EMBL" id="SDMP01000019">
    <property type="protein sequence ID" value="RYQ90497.1"/>
    <property type="molecule type" value="Genomic_DNA"/>
</dbReference>